<evidence type="ECO:0000259" key="2">
    <source>
        <dbReference type="Pfam" id="PF13568"/>
    </source>
</evidence>
<evidence type="ECO:0000256" key="1">
    <source>
        <dbReference type="SAM" id="SignalP"/>
    </source>
</evidence>
<dbReference type="GeneID" id="82158604"/>
<name>A0ABX2AXD0_9BACT</name>
<comment type="caution">
    <text evidence="3">The sequence shown here is derived from an EMBL/GenBank/DDBJ whole genome shotgun (WGS) entry which is preliminary data.</text>
</comment>
<evidence type="ECO:0000313" key="4">
    <source>
        <dbReference type="Proteomes" id="UP001193734"/>
    </source>
</evidence>
<keyword evidence="4" id="KW-1185">Reference proteome</keyword>
<keyword evidence="1" id="KW-0732">Signal</keyword>
<dbReference type="EMBL" id="JABKKE010000028">
    <property type="protein sequence ID" value="NPE15139.1"/>
    <property type="molecule type" value="Genomic_DNA"/>
</dbReference>
<protein>
    <submittedName>
        <fullName evidence="3">PorT family protein</fullName>
    </submittedName>
</protein>
<feature type="chain" id="PRO_5047505181" evidence="1">
    <location>
        <begin position="21"/>
        <end position="250"/>
    </location>
</feature>
<feature type="domain" description="Outer membrane protein beta-barrel" evidence="2">
    <location>
        <begin position="26"/>
        <end position="225"/>
    </location>
</feature>
<dbReference type="RefSeq" id="WP_172178592.1">
    <property type="nucleotide sequence ID" value="NZ_CASGIA010000034.1"/>
</dbReference>
<accession>A0ABX2AXD0</accession>
<organism evidence="3 4">
    <name type="scientific">Xylanibacter rodentium</name>
    <dbReference type="NCBI Taxonomy" id="2736289"/>
    <lineage>
        <taxon>Bacteria</taxon>
        <taxon>Pseudomonadati</taxon>
        <taxon>Bacteroidota</taxon>
        <taxon>Bacteroidia</taxon>
        <taxon>Bacteroidales</taxon>
        <taxon>Prevotellaceae</taxon>
        <taxon>Xylanibacter</taxon>
    </lineage>
</organism>
<reference evidence="3 4" key="1">
    <citation type="submission" date="2020-05" db="EMBL/GenBank/DDBJ databases">
        <title>Distinct polysaccharide utilization as determinants for interspecies competition between intestinal Prevotella spp.</title>
        <authorList>
            <person name="Galvez E.J.C."/>
            <person name="Iljazovic A."/>
            <person name="Strowig T."/>
        </authorList>
    </citation>
    <scope>NUCLEOTIDE SEQUENCE [LARGE SCALE GENOMIC DNA]</scope>
    <source>
        <strain evidence="3 4">PROD</strain>
    </source>
</reference>
<dbReference type="Pfam" id="PF13568">
    <property type="entry name" value="OMP_b-brl_2"/>
    <property type="match status" value="1"/>
</dbReference>
<sequence>MKKLSMICVLLIIATITANAEKLTDNLNYNVRLGYNLGGTAPIGIPSSIRGMDSYDPGWNLSYGFDVQKDIRGPWGVMTGIHLENKGMEVDARVKNYHMEMVQGGQRLEGYFTGNNVVNVEEWLLTVPIMATYHVGGNVKLKLGPYISYAMSHKFYGHAYNGYLREGTPTGDRINLGNTEEQRGSYDFSDDMRRLQFGIDVGADWYFSKRWGAYADLSWGLTGIHKSDFKTIEQTLYPIFGTVGLTYKLK</sequence>
<dbReference type="Proteomes" id="UP001193734">
    <property type="component" value="Unassembled WGS sequence"/>
</dbReference>
<evidence type="ECO:0000313" key="3">
    <source>
        <dbReference type="EMBL" id="NPE15139.1"/>
    </source>
</evidence>
<proteinExistence type="predicted"/>
<feature type="signal peptide" evidence="1">
    <location>
        <begin position="1"/>
        <end position="20"/>
    </location>
</feature>
<dbReference type="InterPro" id="IPR025665">
    <property type="entry name" value="Beta-barrel_OMP_2"/>
</dbReference>
<gene>
    <name evidence="3" type="ORF">HPS55_12580</name>
</gene>